<feature type="compositionally biased region" description="Polar residues" evidence="1">
    <location>
        <begin position="268"/>
        <end position="280"/>
    </location>
</feature>
<dbReference type="Proteomes" id="UP001283341">
    <property type="component" value="Unassembled WGS sequence"/>
</dbReference>
<feature type="region of interest" description="Disordered" evidence="1">
    <location>
        <begin position="1"/>
        <end position="105"/>
    </location>
</feature>
<feature type="compositionally biased region" description="Basic and acidic residues" evidence="1">
    <location>
        <begin position="90"/>
        <end position="99"/>
    </location>
</feature>
<feature type="region of interest" description="Disordered" evidence="1">
    <location>
        <begin position="143"/>
        <end position="173"/>
    </location>
</feature>
<reference evidence="2" key="2">
    <citation type="submission" date="2023-06" db="EMBL/GenBank/DDBJ databases">
        <authorList>
            <consortium name="Lawrence Berkeley National Laboratory"/>
            <person name="Haridas S."/>
            <person name="Hensen N."/>
            <person name="Bonometti L."/>
            <person name="Westerberg I."/>
            <person name="Brannstrom I.O."/>
            <person name="Guillou S."/>
            <person name="Cros-Aarteil S."/>
            <person name="Calhoun S."/>
            <person name="Kuo A."/>
            <person name="Mondo S."/>
            <person name="Pangilinan J."/>
            <person name="Riley R."/>
            <person name="Labutti K."/>
            <person name="Andreopoulos B."/>
            <person name="Lipzen A."/>
            <person name="Chen C."/>
            <person name="Yanf M."/>
            <person name="Daum C."/>
            <person name="Ng V."/>
            <person name="Clum A."/>
            <person name="Steindorff A."/>
            <person name="Ohm R."/>
            <person name="Martin F."/>
            <person name="Silar P."/>
            <person name="Natvig D."/>
            <person name="Lalanne C."/>
            <person name="Gautier V."/>
            <person name="Ament-Velasquez S.L."/>
            <person name="Kruys A."/>
            <person name="Hutchinson M.I."/>
            <person name="Powell A.J."/>
            <person name="Barry K."/>
            <person name="Miller A.N."/>
            <person name="Grigoriev I.V."/>
            <person name="Debuchy R."/>
            <person name="Gladieux P."/>
            <person name="Thoren M.H."/>
            <person name="Johannesson H."/>
        </authorList>
    </citation>
    <scope>NUCLEOTIDE SEQUENCE</scope>
    <source>
        <strain evidence="2">CBS 118394</strain>
    </source>
</reference>
<protein>
    <submittedName>
        <fullName evidence="2">Uncharacterized protein</fullName>
    </submittedName>
</protein>
<feature type="compositionally biased region" description="Basic and acidic residues" evidence="1">
    <location>
        <begin position="17"/>
        <end position="31"/>
    </location>
</feature>
<feature type="compositionally biased region" description="Basic and acidic residues" evidence="1">
    <location>
        <begin position="252"/>
        <end position="265"/>
    </location>
</feature>
<name>A0AAE0I1L8_9PEZI</name>
<evidence type="ECO:0000313" key="2">
    <source>
        <dbReference type="EMBL" id="KAK3316943.1"/>
    </source>
</evidence>
<comment type="caution">
    <text evidence="2">The sequence shown here is derived from an EMBL/GenBank/DDBJ whole genome shotgun (WGS) entry which is preliminary data.</text>
</comment>
<dbReference type="EMBL" id="JAUEDM010000005">
    <property type="protein sequence ID" value="KAK3316943.1"/>
    <property type="molecule type" value="Genomic_DNA"/>
</dbReference>
<organism evidence="2 3">
    <name type="scientific">Apodospora peruviana</name>
    <dbReference type="NCBI Taxonomy" id="516989"/>
    <lineage>
        <taxon>Eukaryota</taxon>
        <taxon>Fungi</taxon>
        <taxon>Dikarya</taxon>
        <taxon>Ascomycota</taxon>
        <taxon>Pezizomycotina</taxon>
        <taxon>Sordariomycetes</taxon>
        <taxon>Sordariomycetidae</taxon>
        <taxon>Sordariales</taxon>
        <taxon>Lasiosphaeriaceae</taxon>
        <taxon>Apodospora</taxon>
    </lineage>
</organism>
<feature type="compositionally biased region" description="Low complexity" evidence="1">
    <location>
        <begin position="1"/>
        <end position="15"/>
    </location>
</feature>
<feature type="compositionally biased region" description="Low complexity" evidence="1">
    <location>
        <begin position="222"/>
        <end position="232"/>
    </location>
</feature>
<dbReference type="AlphaFoldDB" id="A0AAE0I1L8"/>
<feature type="region of interest" description="Disordered" evidence="1">
    <location>
        <begin position="188"/>
        <end position="343"/>
    </location>
</feature>
<keyword evidence="3" id="KW-1185">Reference proteome</keyword>
<proteinExistence type="predicted"/>
<reference evidence="2" key="1">
    <citation type="journal article" date="2023" name="Mol. Phylogenet. Evol.">
        <title>Genome-scale phylogeny and comparative genomics of the fungal order Sordariales.</title>
        <authorList>
            <person name="Hensen N."/>
            <person name="Bonometti L."/>
            <person name="Westerberg I."/>
            <person name="Brannstrom I.O."/>
            <person name="Guillou S."/>
            <person name="Cros-Aarteil S."/>
            <person name="Calhoun S."/>
            <person name="Haridas S."/>
            <person name="Kuo A."/>
            <person name="Mondo S."/>
            <person name="Pangilinan J."/>
            <person name="Riley R."/>
            <person name="LaButti K."/>
            <person name="Andreopoulos B."/>
            <person name="Lipzen A."/>
            <person name="Chen C."/>
            <person name="Yan M."/>
            <person name="Daum C."/>
            <person name="Ng V."/>
            <person name="Clum A."/>
            <person name="Steindorff A."/>
            <person name="Ohm R.A."/>
            <person name="Martin F."/>
            <person name="Silar P."/>
            <person name="Natvig D.O."/>
            <person name="Lalanne C."/>
            <person name="Gautier V."/>
            <person name="Ament-Velasquez S.L."/>
            <person name="Kruys A."/>
            <person name="Hutchinson M.I."/>
            <person name="Powell A.J."/>
            <person name="Barry K."/>
            <person name="Miller A.N."/>
            <person name="Grigoriev I.V."/>
            <person name="Debuchy R."/>
            <person name="Gladieux P."/>
            <person name="Hiltunen Thoren M."/>
            <person name="Johannesson H."/>
        </authorList>
    </citation>
    <scope>NUCLEOTIDE SEQUENCE</scope>
    <source>
        <strain evidence="2">CBS 118394</strain>
    </source>
</reference>
<evidence type="ECO:0000313" key="3">
    <source>
        <dbReference type="Proteomes" id="UP001283341"/>
    </source>
</evidence>
<sequence>MSSSRSSISASSSSRNSRRETSQLLDEDKSTKSTKSSSSKGGLLRSLFPTTSSSNEAWAKPSTLDVFLPDDRSSSSSSKKQQLVRKKSSKTGESRRRDLGGALMYAAGGGRSGMYHVETIPEEQQAEYHQYIPTYENASEIWSDGETGGRGYYSHDEDGDQQNGGYMPLRGGGGSSFAVSECSSIYSQGLRKPPQFAPKSYEKLAGSRYSADGGDTDIRPASRSSWSSSYHSPAPTPGYTRTRTSANPFDYQVHDDSDDKEEKPAARWSSSYARTPTSANPFDYRAHDDEDAPTPTPTTATTNRYRATYQARVSSDYGSDDEDERTPISTTKAAKHQSRYRKM</sequence>
<gene>
    <name evidence="2" type="ORF">B0H66DRAFT_626587</name>
</gene>
<feature type="compositionally biased region" description="Basic residues" evidence="1">
    <location>
        <begin position="333"/>
        <end position="343"/>
    </location>
</feature>
<accession>A0AAE0I1L8</accession>
<evidence type="ECO:0000256" key="1">
    <source>
        <dbReference type="SAM" id="MobiDB-lite"/>
    </source>
</evidence>